<keyword evidence="9 11" id="KW-0472">Membrane</keyword>
<dbReference type="SUPFAM" id="SSF56601">
    <property type="entry name" value="beta-lactamase/transpeptidase-like"/>
    <property type="match status" value="1"/>
</dbReference>
<keyword evidence="5 11" id="KW-0812">Transmembrane</keyword>
<feature type="domain" description="Penicillin-binding protein transpeptidase" evidence="12">
    <location>
        <begin position="397"/>
        <end position="652"/>
    </location>
</feature>
<feature type="domain" description="Penicillin-binding protein transpeptidase" evidence="12">
    <location>
        <begin position="722"/>
        <end position="873"/>
    </location>
</feature>
<dbReference type="Pfam" id="PF03717">
    <property type="entry name" value="PBP_dimer"/>
    <property type="match status" value="1"/>
</dbReference>
<dbReference type="SUPFAM" id="SSF56519">
    <property type="entry name" value="Penicillin binding protein dimerisation domain"/>
    <property type="match status" value="1"/>
</dbReference>
<dbReference type="Gene3D" id="3.40.710.10">
    <property type="entry name" value="DD-peptidase/beta-lactamase superfamily"/>
    <property type="match status" value="2"/>
</dbReference>
<keyword evidence="7" id="KW-0573">Peptidoglycan synthesis</keyword>
<organism evidence="14 15">
    <name type="scientific">Clostridium neuense</name>
    <dbReference type="NCBI Taxonomy" id="1728934"/>
    <lineage>
        <taxon>Bacteria</taxon>
        <taxon>Bacillati</taxon>
        <taxon>Bacillota</taxon>
        <taxon>Clostridia</taxon>
        <taxon>Eubacteriales</taxon>
        <taxon>Clostridiaceae</taxon>
        <taxon>Clostridium</taxon>
    </lineage>
</organism>
<accession>A0ABW8TLX5</accession>
<evidence type="ECO:0000256" key="9">
    <source>
        <dbReference type="ARBA" id="ARBA00023136"/>
    </source>
</evidence>
<keyword evidence="10" id="KW-0961">Cell wall biogenesis/degradation</keyword>
<keyword evidence="15" id="KW-1185">Reference proteome</keyword>
<dbReference type="Gene3D" id="1.10.10.1230">
    <property type="entry name" value="Penicillin-binding protein, N-terminal non-catalytic domain, head sub-domain"/>
    <property type="match status" value="1"/>
</dbReference>
<evidence type="ECO:0000259" key="13">
    <source>
        <dbReference type="Pfam" id="PF03717"/>
    </source>
</evidence>
<gene>
    <name evidence="14" type="ORF">ACJDT4_19130</name>
</gene>
<evidence type="ECO:0000259" key="12">
    <source>
        <dbReference type="Pfam" id="PF00905"/>
    </source>
</evidence>
<dbReference type="InterPro" id="IPR050515">
    <property type="entry name" value="Beta-lactam/transpept"/>
</dbReference>
<sequence>MKKKQKKFTRFTALTFIISIVFSVICIKLVFLQVIDAQAYKVKANTKAHKFIKESAARGNITDSTGKVLATTNQSYNVTYLETYSTKKIFYNTMAKVFYMLDKDGETQSDAFPIKVNGSTYSFDFDTTDPKEIKIDMIKFLSDRGFKDNIIKNLYRNKKASELTQEQNDRVNSYLLKISPKYVFEKLRGKKEYNIPDSYTISIDGKTIKKKCTLDDIRRFMVVRDEVKMQSYSGYNSVVIASNIKRETAISFLQKLNELPGIDIQEEPIRNYPFGKLASNVIGYVGKITPANKNESESYSERGYDVDSDLIGISGLEAAEEDRLKGTPGGRVVEVNKDGRVINEFASKDPYPGQNIKTTINADVQYAAEQALKSSLQYLRDHPDGAHDSNTQNATRGAAVAIDVNTGGVIALASYPNFDPNDFANPNGLSDEAMKKYFPSVEDQIKNVPLTQEQKDFMFPVDKSTGKRTDAYDYLAKPLYNYATLGLTPPGSTFKPLTAIAGLETGAITPDTQVDDEGYFEDNGKVIAKFDADGRLGTLDLIGAIAHSSNAYFMSVGRWLRQKCGEDILAQYAWKFGLGVKPNSGINPSTGIEIKENFGQVFNSYSIKNNFGQQAEWKVMQDLLNKVYIKNTAIDLYTSDSDTKNIANLKASIKDIVKNSVVQGKFDKEKFSETLNEFMESSPAYKGVALSSSDMNSIIRGVNSVVVSYIGQAAAPGAMYSASIGQGNDNFTILQIANYIATIANGGKRYKVHLVDQITDPTDGSVVYKSNPEVVEDTKVSQATLNTVKEGMKQVNTIGTAAGKFTDFPFATAGKTGTADPYSSNDFEKQIGRTSYALYVGFAPADNPKIAVATILYDGGFGAGSTDVARAIYEAYFNKVEKMANFPQEFPITASKEVDNP</sequence>
<dbReference type="RefSeq" id="WP_406789184.1">
    <property type="nucleotide sequence ID" value="NZ_JBJIAA010000018.1"/>
</dbReference>
<dbReference type="InterPro" id="IPR036138">
    <property type="entry name" value="PBP_dimer_sf"/>
</dbReference>
<dbReference type="Gene3D" id="3.90.1310.10">
    <property type="entry name" value="Penicillin-binding protein 2a (Domain 2)"/>
    <property type="match status" value="1"/>
</dbReference>
<dbReference type="InterPro" id="IPR012338">
    <property type="entry name" value="Beta-lactam/transpept-like"/>
</dbReference>
<dbReference type="Proteomes" id="UP001623592">
    <property type="component" value="Unassembled WGS sequence"/>
</dbReference>
<dbReference type="EMBL" id="JBJIAA010000018">
    <property type="protein sequence ID" value="MFL0252530.1"/>
    <property type="molecule type" value="Genomic_DNA"/>
</dbReference>
<evidence type="ECO:0000256" key="11">
    <source>
        <dbReference type="SAM" id="Phobius"/>
    </source>
</evidence>
<evidence type="ECO:0000256" key="8">
    <source>
        <dbReference type="ARBA" id="ARBA00022989"/>
    </source>
</evidence>
<evidence type="ECO:0000256" key="4">
    <source>
        <dbReference type="ARBA" id="ARBA00022475"/>
    </source>
</evidence>
<proteinExistence type="inferred from homology"/>
<evidence type="ECO:0000256" key="2">
    <source>
        <dbReference type="ARBA" id="ARBA00004236"/>
    </source>
</evidence>
<evidence type="ECO:0000313" key="14">
    <source>
        <dbReference type="EMBL" id="MFL0252530.1"/>
    </source>
</evidence>
<evidence type="ECO:0000256" key="3">
    <source>
        <dbReference type="ARBA" id="ARBA00007171"/>
    </source>
</evidence>
<evidence type="ECO:0000256" key="1">
    <source>
        <dbReference type="ARBA" id="ARBA00004167"/>
    </source>
</evidence>
<evidence type="ECO:0000256" key="5">
    <source>
        <dbReference type="ARBA" id="ARBA00022692"/>
    </source>
</evidence>
<name>A0ABW8TLX5_9CLOT</name>
<evidence type="ECO:0000313" key="15">
    <source>
        <dbReference type="Proteomes" id="UP001623592"/>
    </source>
</evidence>
<comment type="similarity">
    <text evidence="3">Belongs to the transpeptidase family.</text>
</comment>
<dbReference type="PANTHER" id="PTHR30627">
    <property type="entry name" value="PEPTIDOGLYCAN D,D-TRANSPEPTIDASE"/>
    <property type="match status" value="1"/>
</dbReference>
<keyword evidence="8 11" id="KW-1133">Transmembrane helix</keyword>
<evidence type="ECO:0000256" key="6">
    <source>
        <dbReference type="ARBA" id="ARBA00022960"/>
    </source>
</evidence>
<protein>
    <submittedName>
        <fullName evidence="14">Peptidoglycan D,D-transpeptidase FtsI family protein</fullName>
    </submittedName>
</protein>
<dbReference type="InterPro" id="IPR001460">
    <property type="entry name" value="PCN-bd_Tpept"/>
</dbReference>
<keyword evidence="6" id="KW-0133">Cell shape</keyword>
<keyword evidence="4" id="KW-1003">Cell membrane</keyword>
<comment type="caution">
    <text evidence="14">The sequence shown here is derived from an EMBL/GenBank/DDBJ whole genome shotgun (WGS) entry which is preliminary data.</text>
</comment>
<feature type="domain" description="Penicillin-binding protein dimerisation" evidence="13">
    <location>
        <begin position="54"/>
        <end position="344"/>
    </location>
</feature>
<dbReference type="InterPro" id="IPR005311">
    <property type="entry name" value="PBP_dimer"/>
</dbReference>
<feature type="transmembrane region" description="Helical" evidence="11">
    <location>
        <begin position="12"/>
        <end position="35"/>
    </location>
</feature>
<reference evidence="14 15" key="1">
    <citation type="submission" date="2024-11" db="EMBL/GenBank/DDBJ databases">
        <authorList>
            <person name="Heng Y.C."/>
            <person name="Lim A.C.H."/>
            <person name="Lee J.K.Y."/>
            <person name="Kittelmann S."/>
        </authorList>
    </citation>
    <scope>NUCLEOTIDE SEQUENCE [LARGE SCALE GENOMIC DNA]</scope>
    <source>
        <strain evidence="14 15">WILCCON 0114</strain>
    </source>
</reference>
<evidence type="ECO:0000256" key="7">
    <source>
        <dbReference type="ARBA" id="ARBA00022984"/>
    </source>
</evidence>
<dbReference type="Pfam" id="PF00905">
    <property type="entry name" value="Transpeptidase"/>
    <property type="match status" value="2"/>
</dbReference>
<comment type="subcellular location">
    <subcellularLocation>
        <location evidence="2">Cell membrane</location>
    </subcellularLocation>
    <subcellularLocation>
        <location evidence="1">Membrane</location>
        <topology evidence="1">Single-pass membrane protein</topology>
    </subcellularLocation>
</comment>
<dbReference type="PANTHER" id="PTHR30627:SF2">
    <property type="entry name" value="PEPTIDOGLYCAN D,D-TRANSPEPTIDASE MRDA"/>
    <property type="match status" value="1"/>
</dbReference>
<evidence type="ECO:0000256" key="10">
    <source>
        <dbReference type="ARBA" id="ARBA00023316"/>
    </source>
</evidence>